<feature type="binding site" evidence="10">
    <location>
        <position position="191"/>
    </location>
    <ligand>
        <name>Zn(2+)</name>
        <dbReference type="ChEBI" id="CHEBI:29105"/>
        <note>catalytic</note>
    </ligand>
</feature>
<keyword evidence="2 10" id="KW-0479">Metal-binding</keyword>
<dbReference type="PANTHER" id="PTHR10127">
    <property type="entry name" value="DISCOIDIN, CUB, EGF, LAMININ , AND ZINC METALLOPROTEASE DOMAIN CONTAINING"/>
    <property type="match status" value="1"/>
</dbReference>
<dbReference type="GO" id="GO:0004222">
    <property type="term" value="F:metalloendopeptidase activity"/>
    <property type="evidence" value="ECO:0007669"/>
    <property type="project" value="UniProtKB-UniRule"/>
</dbReference>
<dbReference type="SMART" id="SM00235">
    <property type="entry name" value="ZnMc"/>
    <property type="match status" value="1"/>
</dbReference>
<keyword evidence="9" id="KW-0325">Glycoprotein</keyword>
<feature type="binding site" evidence="10">
    <location>
        <position position="187"/>
    </location>
    <ligand>
        <name>Zn(2+)</name>
        <dbReference type="ChEBI" id="CHEBI:29105"/>
        <note>catalytic</note>
    </ligand>
</feature>
<accession>A0A8J2VVU4</accession>
<dbReference type="Gene3D" id="3.40.390.10">
    <property type="entry name" value="Collagenase (Catalytic Domain)"/>
    <property type="match status" value="1"/>
</dbReference>
<keyword evidence="6 10" id="KW-0482">Metalloprotease</keyword>
<dbReference type="PROSITE" id="PS51864">
    <property type="entry name" value="ASTACIN"/>
    <property type="match status" value="1"/>
</dbReference>
<dbReference type="InterPro" id="IPR006026">
    <property type="entry name" value="Peptidase_Metallo"/>
</dbReference>
<sequence length="307" mass="34400">MMALLQVMLYMCVVSSITALPVDDDDVVIVGDDSNAIEDSDVIDLSGLGPEAFTYPKNESGDALATWSESSLMNPEEMSFYGEGDILIPTYMRNAVRDQTSRWPNGHIPYLIEGNFNQDQRDNIMKAIADYHRLTCLRFIPYKGQKDYIVFKSANTGCWSSVGRLGGRQEVNLQTPGCVSKKGTVLHEILHAVGFIHEQSRPERDDFVKINYNNIRSGSEGNFKKSDSKRVADLGIPYDYNSVMHYSEYAFSKNSKKTIEPKTGGMKVGQREGLSRGDVKKVNAMYNCKKEEPQTGWVGSIWQSIFG</sequence>
<dbReference type="GO" id="GO:0008270">
    <property type="term" value="F:zinc ion binding"/>
    <property type="evidence" value="ECO:0007669"/>
    <property type="project" value="UniProtKB-UniRule"/>
</dbReference>
<gene>
    <name evidence="13" type="ORF">DCHRY22_LOCUS1315</name>
</gene>
<evidence type="ECO:0000256" key="6">
    <source>
        <dbReference type="ARBA" id="ARBA00023049"/>
    </source>
</evidence>
<evidence type="ECO:0000256" key="5">
    <source>
        <dbReference type="ARBA" id="ARBA00022833"/>
    </source>
</evidence>
<comment type="cofactor">
    <cofactor evidence="10 11">
        <name>Zn(2+)</name>
        <dbReference type="ChEBI" id="CHEBI:29105"/>
    </cofactor>
    <text evidence="10 11">Binds 1 zinc ion per subunit.</text>
</comment>
<evidence type="ECO:0000256" key="7">
    <source>
        <dbReference type="ARBA" id="ARBA00023145"/>
    </source>
</evidence>
<dbReference type="GO" id="GO:0006508">
    <property type="term" value="P:proteolysis"/>
    <property type="evidence" value="ECO:0007669"/>
    <property type="project" value="UniProtKB-KW"/>
</dbReference>
<dbReference type="CDD" id="cd04280">
    <property type="entry name" value="ZnMc_astacin_like"/>
    <property type="match status" value="1"/>
</dbReference>
<keyword evidence="5 10" id="KW-0862">Zinc</keyword>
<evidence type="ECO:0000256" key="8">
    <source>
        <dbReference type="ARBA" id="ARBA00023157"/>
    </source>
</evidence>
<feature type="active site" evidence="10">
    <location>
        <position position="188"/>
    </location>
</feature>
<evidence type="ECO:0000256" key="1">
    <source>
        <dbReference type="ARBA" id="ARBA00022670"/>
    </source>
</evidence>
<dbReference type="Pfam" id="PF01400">
    <property type="entry name" value="Astacin"/>
    <property type="match status" value="1"/>
</dbReference>
<comment type="caution">
    <text evidence="10">Lacks conserved residue(s) required for the propagation of feature annotation.</text>
</comment>
<dbReference type="InterPro" id="IPR001506">
    <property type="entry name" value="Peptidase_M12A"/>
</dbReference>
<dbReference type="EC" id="3.4.24.-" evidence="11"/>
<dbReference type="EMBL" id="CAKASE010000043">
    <property type="protein sequence ID" value="CAG9559448.1"/>
    <property type="molecule type" value="Genomic_DNA"/>
</dbReference>
<evidence type="ECO:0000256" key="4">
    <source>
        <dbReference type="ARBA" id="ARBA00022801"/>
    </source>
</evidence>
<dbReference type="AlphaFoldDB" id="A0A8J2VVU4"/>
<feature type="signal peptide" evidence="11">
    <location>
        <begin position="1"/>
        <end position="19"/>
    </location>
</feature>
<dbReference type="SUPFAM" id="SSF55486">
    <property type="entry name" value="Metalloproteases ('zincins'), catalytic domain"/>
    <property type="match status" value="1"/>
</dbReference>
<organism evidence="13 14">
    <name type="scientific">Danaus chrysippus</name>
    <name type="common">African queen</name>
    <dbReference type="NCBI Taxonomy" id="151541"/>
    <lineage>
        <taxon>Eukaryota</taxon>
        <taxon>Metazoa</taxon>
        <taxon>Ecdysozoa</taxon>
        <taxon>Arthropoda</taxon>
        <taxon>Hexapoda</taxon>
        <taxon>Insecta</taxon>
        <taxon>Pterygota</taxon>
        <taxon>Neoptera</taxon>
        <taxon>Endopterygota</taxon>
        <taxon>Lepidoptera</taxon>
        <taxon>Glossata</taxon>
        <taxon>Ditrysia</taxon>
        <taxon>Papilionoidea</taxon>
        <taxon>Nymphalidae</taxon>
        <taxon>Danainae</taxon>
        <taxon>Danaini</taxon>
        <taxon>Danaina</taxon>
        <taxon>Danaus</taxon>
        <taxon>Anosia</taxon>
    </lineage>
</organism>
<evidence type="ECO:0000256" key="10">
    <source>
        <dbReference type="PROSITE-ProRule" id="PRU01211"/>
    </source>
</evidence>
<evidence type="ECO:0000256" key="9">
    <source>
        <dbReference type="ARBA" id="ARBA00023180"/>
    </source>
</evidence>
<dbReference type="PRINTS" id="PR00480">
    <property type="entry name" value="ASTACIN"/>
</dbReference>
<keyword evidence="14" id="KW-1185">Reference proteome</keyword>
<dbReference type="PANTHER" id="PTHR10127:SF780">
    <property type="entry name" value="METALLOENDOPEPTIDASE"/>
    <property type="match status" value="1"/>
</dbReference>
<dbReference type="OrthoDB" id="291007at2759"/>
<evidence type="ECO:0000256" key="11">
    <source>
        <dbReference type="RuleBase" id="RU361183"/>
    </source>
</evidence>
<evidence type="ECO:0000256" key="3">
    <source>
        <dbReference type="ARBA" id="ARBA00022729"/>
    </source>
</evidence>
<comment type="caution">
    <text evidence="13">The sequence shown here is derived from an EMBL/GenBank/DDBJ whole genome shotgun (WGS) entry which is preliminary data.</text>
</comment>
<keyword evidence="7" id="KW-0865">Zymogen</keyword>
<keyword evidence="1 10" id="KW-0645">Protease</keyword>
<proteinExistence type="predicted"/>
<keyword evidence="3 11" id="KW-0732">Signal</keyword>
<evidence type="ECO:0000259" key="12">
    <source>
        <dbReference type="PROSITE" id="PS51864"/>
    </source>
</evidence>
<keyword evidence="4 10" id="KW-0378">Hydrolase</keyword>
<reference evidence="13" key="1">
    <citation type="submission" date="2021-09" db="EMBL/GenBank/DDBJ databases">
        <authorList>
            <person name="Martin H S."/>
        </authorList>
    </citation>
    <scope>NUCLEOTIDE SEQUENCE</scope>
</reference>
<evidence type="ECO:0000313" key="14">
    <source>
        <dbReference type="Proteomes" id="UP000789524"/>
    </source>
</evidence>
<dbReference type="FunFam" id="3.40.390.10:FF:000015">
    <property type="entry name" value="Meprin A subunit"/>
    <property type="match status" value="1"/>
</dbReference>
<feature type="binding site" evidence="10">
    <location>
        <position position="197"/>
    </location>
    <ligand>
        <name>Zn(2+)</name>
        <dbReference type="ChEBI" id="CHEBI:29105"/>
        <note>catalytic</note>
    </ligand>
</feature>
<keyword evidence="8" id="KW-1015">Disulfide bond</keyword>
<feature type="chain" id="PRO_5035338476" description="Metalloendopeptidase" evidence="11">
    <location>
        <begin position="20"/>
        <end position="307"/>
    </location>
</feature>
<dbReference type="InterPro" id="IPR024079">
    <property type="entry name" value="MetalloPept_cat_dom_sf"/>
</dbReference>
<protein>
    <recommendedName>
        <fullName evidence="11">Metalloendopeptidase</fullName>
        <ecNumber evidence="11">3.4.24.-</ecNumber>
    </recommendedName>
</protein>
<evidence type="ECO:0000313" key="13">
    <source>
        <dbReference type="EMBL" id="CAG9559448.1"/>
    </source>
</evidence>
<evidence type="ECO:0000256" key="2">
    <source>
        <dbReference type="ARBA" id="ARBA00022723"/>
    </source>
</evidence>
<dbReference type="Proteomes" id="UP000789524">
    <property type="component" value="Unassembled WGS sequence"/>
</dbReference>
<name>A0A8J2VVU4_9NEOP</name>
<dbReference type="InterPro" id="IPR034035">
    <property type="entry name" value="Astacin-like_dom"/>
</dbReference>
<feature type="domain" description="Peptidase M12A" evidence="12">
    <location>
        <begin position="94"/>
        <end position="289"/>
    </location>
</feature>